<evidence type="ECO:0000313" key="12">
    <source>
        <dbReference type="Proteomes" id="UP000537825"/>
    </source>
</evidence>
<accession>A0A7X4Y8M3</accession>
<evidence type="ECO:0000256" key="7">
    <source>
        <dbReference type="ARBA" id="ARBA00023010"/>
    </source>
</evidence>
<keyword evidence="12" id="KW-1185">Reference proteome</keyword>
<dbReference type="GO" id="GO:0033281">
    <property type="term" value="C:TAT protein transport complex"/>
    <property type="evidence" value="ECO:0007669"/>
    <property type="project" value="UniProtKB-UniRule"/>
</dbReference>
<evidence type="ECO:0000256" key="3">
    <source>
        <dbReference type="ARBA" id="ARBA00022475"/>
    </source>
</evidence>
<protein>
    <recommendedName>
        <fullName evidence="9">Sec-independent protein translocase protein TatB homolog</fullName>
    </recommendedName>
</protein>
<keyword evidence="3 9" id="KW-1003">Cell membrane</keyword>
<evidence type="ECO:0000313" key="11">
    <source>
        <dbReference type="EMBL" id="NBC40913.1"/>
    </source>
</evidence>
<organism evidence="11 12">
    <name type="scientific">Corallococcus exiguus</name>
    <dbReference type="NCBI Taxonomy" id="83462"/>
    <lineage>
        <taxon>Bacteria</taxon>
        <taxon>Pseudomonadati</taxon>
        <taxon>Myxococcota</taxon>
        <taxon>Myxococcia</taxon>
        <taxon>Myxococcales</taxon>
        <taxon>Cystobacterineae</taxon>
        <taxon>Myxococcaceae</taxon>
        <taxon>Corallococcus</taxon>
    </lineage>
</organism>
<gene>
    <name evidence="11" type="primary">tatB</name>
    <name evidence="11" type="ORF">GTZ93_13860</name>
</gene>
<dbReference type="RefSeq" id="WP_161662810.1">
    <property type="nucleotide sequence ID" value="NZ_CBCSLE010000002.1"/>
</dbReference>
<reference evidence="11 12" key="1">
    <citation type="submission" date="2020-01" db="EMBL/GenBank/DDBJ databases">
        <title>The draft genome sequence of Corallococcus exiguus DSM 14696.</title>
        <authorList>
            <person name="Zhang X."/>
            <person name="Zhu H."/>
        </authorList>
    </citation>
    <scope>NUCLEOTIDE SEQUENCE [LARGE SCALE GENOMIC DNA]</scope>
    <source>
        <strain evidence="11 12">DSM 14696</strain>
    </source>
</reference>
<comment type="subcellular location">
    <subcellularLocation>
        <location evidence="9">Cell membrane</location>
        <topology evidence="9">Single-pass membrane protein</topology>
    </subcellularLocation>
    <subcellularLocation>
        <location evidence="1">Membrane</location>
        <topology evidence="1">Single-pass membrane protein</topology>
    </subcellularLocation>
</comment>
<dbReference type="PANTHER" id="PTHR33162">
    <property type="entry name" value="SEC-INDEPENDENT PROTEIN TRANSLOCASE PROTEIN TATA, CHLOROPLASTIC"/>
    <property type="match status" value="1"/>
</dbReference>
<keyword evidence="6 9" id="KW-1133">Transmembrane helix</keyword>
<dbReference type="HAMAP" id="MF_00237">
    <property type="entry name" value="TatB"/>
    <property type="match status" value="1"/>
</dbReference>
<dbReference type="GO" id="GO:0043953">
    <property type="term" value="P:protein transport by the Tat complex"/>
    <property type="evidence" value="ECO:0007669"/>
    <property type="project" value="UniProtKB-UniRule"/>
</dbReference>
<feature type="region of interest" description="Disordered" evidence="10">
    <location>
        <begin position="61"/>
        <end position="161"/>
    </location>
</feature>
<keyword evidence="4 9" id="KW-0812">Transmembrane</keyword>
<keyword evidence="2 9" id="KW-0813">Transport</keyword>
<dbReference type="GO" id="GO:0008320">
    <property type="term" value="F:protein transmembrane transporter activity"/>
    <property type="evidence" value="ECO:0007669"/>
    <property type="project" value="UniProtKB-UniRule"/>
</dbReference>
<keyword evidence="8 9" id="KW-0472">Membrane</keyword>
<dbReference type="NCBIfam" id="TIGR01410">
    <property type="entry name" value="tatB"/>
    <property type="match status" value="1"/>
</dbReference>
<dbReference type="PRINTS" id="PR01506">
    <property type="entry name" value="TATBPROTEIN"/>
</dbReference>
<comment type="similarity">
    <text evidence="9">Belongs to the TatB family.</text>
</comment>
<keyword evidence="5 9" id="KW-0653">Protein transport</keyword>
<evidence type="ECO:0000256" key="4">
    <source>
        <dbReference type="ARBA" id="ARBA00022692"/>
    </source>
</evidence>
<evidence type="ECO:0000256" key="1">
    <source>
        <dbReference type="ARBA" id="ARBA00004167"/>
    </source>
</evidence>
<dbReference type="InterPro" id="IPR018448">
    <property type="entry name" value="TatB"/>
</dbReference>
<name>A0A7X4Y8M3_9BACT</name>
<dbReference type="Pfam" id="PF02416">
    <property type="entry name" value="TatA_B_E"/>
    <property type="match status" value="1"/>
</dbReference>
<evidence type="ECO:0000256" key="2">
    <source>
        <dbReference type="ARBA" id="ARBA00022448"/>
    </source>
</evidence>
<evidence type="ECO:0000256" key="5">
    <source>
        <dbReference type="ARBA" id="ARBA00022927"/>
    </source>
</evidence>
<dbReference type="AlphaFoldDB" id="A0A7X4Y8M3"/>
<proteinExistence type="inferred from homology"/>
<comment type="caution">
    <text evidence="11">The sequence shown here is derived from an EMBL/GenBank/DDBJ whole genome shotgun (WGS) entry which is preliminary data.</text>
</comment>
<dbReference type="EMBL" id="JAAAPK010000003">
    <property type="protein sequence ID" value="NBC40913.1"/>
    <property type="molecule type" value="Genomic_DNA"/>
</dbReference>
<evidence type="ECO:0000256" key="8">
    <source>
        <dbReference type="ARBA" id="ARBA00023136"/>
    </source>
</evidence>
<keyword evidence="7 9" id="KW-0811">Translocation</keyword>
<dbReference type="Proteomes" id="UP000537825">
    <property type="component" value="Unassembled WGS sequence"/>
</dbReference>
<feature type="compositionally biased region" description="Low complexity" evidence="10">
    <location>
        <begin position="81"/>
        <end position="91"/>
    </location>
</feature>
<dbReference type="Gene3D" id="1.20.5.3310">
    <property type="match status" value="1"/>
</dbReference>
<feature type="compositionally biased region" description="Low complexity" evidence="10">
    <location>
        <begin position="105"/>
        <end position="138"/>
    </location>
</feature>
<dbReference type="PANTHER" id="PTHR33162:SF1">
    <property type="entry name" value="SEC-INDEPENDENT PROTEIN TRANSLOCASE PROTEIN TATA, CHLOROPLASTIC"/>
    <property type="match status" value="1"/>
</dbReference>
<sequence length="161" mass="16914">MFNIGAGEMVFILVAALIVLGPQRLPELARAIGKFMREFRRQTDDVRNVVEREFYSMDEEFNRMPPTRPGTRVPSPPPELAPSSLPGAAPANVLAEPAPALTATVDPENVPAPAEAAVDADPATGTQAAAETGAAPAQDENGLPQLAPIPGTVARNAPKRS</sequence>
<dbReference type="InterPro" id="IPR003369">
    <property type="entry name" value="TatA/B/E"/>
</dbReference>
<evidence type="ECO:0000256" key="10">
    <source>
        <dbReference type="SAM" id="MobiDB-lite"/>
    </source>
</evidence>
<evidence type="ECO:0000256" key="9">
    <source>
        <dbReference type="HAMAP-Rule" id="MF_00237"/>
    </source>
</evidence>
<evidence type="ECO:0000256" key="6">
    <source>
        <dbReference type="ARBA" id="ARBA00022989"/>
    </source>
</evidence>